<feature type="compositionally biased region" description="Basic residues" evidence="1">
    <location>
        <begin position="176"/>
        <end position="205"/>
    </location>
</feature>
<feature type="compositionally biased region" description="Basic residues" evidence="1">
    <location>
        <begin position="1"/>
        <end position="33"/>
    </location>
</feature>
<feature type="region of interest" description="Disordered" evidence="1">
    <location>
        <begin position="133"/>
        <end position="234"/>
    </location>
</feature>
<dbReference type="GO" id="GO:0004316">
    <property type="term" value="F:3-oxoacyl-[acyl-carrier-protein] reductase (NADPH) activity"/>
    <property type="evidence" value="ECO:0007669"/>
    <property type="project" value="UniProtKB-EC"/>
</dbReference>
<feature type="compositionally biased region" description="Basic residues" evidence="1">
    <location>
        <begin position="151"/>
        <end position="168"/>
    </location>
</feature>
<keyword evidence="2" id="KW-0560">Oxidoreductase</keyword>
<organism evidence="2">
    <name type="scientific">uncultured Rubrobacteraceae bacterium</name>
    <dbReference type="NCBI Taxonomy" id="349277"/>
    <lineage>
        <taxon>Bacteria</taxon>
        <taxon>Bacillati</taxon>
        <taxon>Actinomycetota</taxon>
        <taxon>Rubrobacteria</taxon>
        <taxon>Rubrobacterales</taxon>
        <taxon>Rubrobacteraceae</taxon>
        <taxon>environmental samples</taxon>
    </lineage>
</organism>
<dbReference type="EC" id="1.1.1.100" evidence="2"/>
<reference evidence="2" key="1">
    <citation type="submission" date="2020-02" db="EMBL/GenBank/DDBJ databases">
        <authorList>
            <person name="Meier V. D."/>
        </authorList>
    </citation>
    <scope>NUCLEOTIDE SEQUENCE</scope>
    <source>
        <strain evidence="2">AVDCRST_MAG02</strain>
    </source>
</reference>
<feature type="compositionally biased region" description="Basic and acidic residues" evidence="1">
    <location>
        <begin position="71"/>
        <end position="92"/>
    </location>
</feature>
<name>A0A6J4RCQ4_9ACTN</name>
<dbReference type="AlphaFoldDB" id="A0A6J4RCQ4"/>
<dbReference type="EMBL" id="CADCVH010000102">
    <property type="protein sequence ID" value="CAA9469153.1"/>
    <property type="molecule type" value="Genomic_DNA"/>
</dbReference>
<feature type="region of interest" description="Disordered" evidence="1">
    <location>
        <begin position="1"/>
        <end position="104"/>
    </location>
</feature>
<proteinExistence type="predicted"/>
<feature type="non-terminal residue" evidence="2">
    <location>
        <position position="255"/>
    </location>
</feature>
<feature type="non-terminal residue" evidence="2">
    <location>
        <position position="1"/>
    </location>
</feature>
<gene>
    <name evidence="2" type="ORF">AVDCRST_MAG02-3901</name>
</gene>
<evidence type="ECO:0000313" key="2">
    <source>
        <dbReference type="EMBL" id="CAA9469153.1"/>
    </source>
</evidence>
<sequence>ERSCGKGRPRHRRQPGGWRRHSERAGRRGRGGRRQLPEERGTRGGGRRRHPRSRRQGRRPSGGRDRRGRRKGDGPEDGRRVWPRGRAREQRAPRLQVRPRRAQGLRERGVGRLLAAARGAQGCFALLAGGGARDGGGGRGQDLEHPLQPHKQPRRPLPRLHDRQKRPARLLPQPGRRARAPQHNGQHGRRRPHRRDGRERPHHRGGPPTGRRLDTPAPPRHPGGPRARRPHVRLTVVGLRDRTVHHLRRRAGDGL</sequence>
<accession>A0A6J4RCQ4</accession>
<evidence type="ECO:0000256" key="1">
    <source>
        <dbReference type="SAM" id="MobiDB-lite"/>
    </source>
</evidence>
<protein>
    <submittedName>
        <fullName evidence="2">3-oxoacyl-[acyl-carrier protein] reductase</fullName>
        <ecNumber evidence="2">1.1.1.100</ecNumber>
    </submittedName>
</protein>
<feature type="compositionally biased region" description="Basic residues" evidence="1">
    <location>
        <begin position="45"/>
        <end position="58"/>
    </location>
</feature>